<name>D8TUS2_VOLCA</name>
<protein>
    <submittedName>
        <fullName evidence="2">Uncharacterized protein</fullName>
    </submittedName>
</protein>
<organism evidence="3">
    <name type="scientific">Volvox carteri f. nagariensis</name>
    <dbReference type="NCBI Taxonomy" id="3068"/>
    <lineage>
        <taxon>Eukaryota</taxon>
        <taxon>Viridiplantae</taxon>
        <taxon>Chlorophyta</taxon>
        <taxon>core chlorophytes</taxon>
        <taxon>Chlorophyceae</taxon>
        <taxon>CS clade</taxon>
        <taxon>Chlamydomonadales</taxon>
        <taxon>Volvocaceae</taxon>
        <taxon>Volvox</taxon>
    </lineage>
</organism>
<dbReference type="AlphaFoldDB" id="D8TUS2"/>
<proteinExistence type="predicted"/>
<feature type="compositionally biased region" description="Pro residues" evidence="1">
    <location>
        <begin position="227"/>
        <end position="241"/>
    </location>
</feature>
<reference evidence="2 3" key="1">
    <citation type="journal article" date="2010" name="Science">
        <title>Genomic analysis of organismal complexity in the multicellular green alga Volvox carteri.</title>
        <authorList>
            <person name="Prochnik S.E."/>
            <person name="Umen J."/>
            <person name="Nedelcu A.M."/>
            <person name="Hallmann A."/>
            <person name="Miller S.M."/>
            <person name="Nishii I."/>
            <person name="Ferris P."/>
            <person name="Kuo A."/>
            <person name="Mitros T."/>
            <person name="Fritz-Laylin L.K."/>
            <person name="Hellsten U."/>
            <person name="Chapman J."/>
            <person name="Simakov O."/>
            <person name="Rensing S.A."/>
            <person name="Terry A."/>
            <person name="Pangilinan J."/>
            <person name="Kapitonov V."/>
            <person name="Jurka J."/>
            <person name="Salamov A."/>
            <person name="Shapiro H."/>
            <person name="Schmutz J."/>
            <person name="Grimwood J."/>
            <person name="Lindquist E."/>
            <person name="Lucas S."/>
            <person name="Grigoriev I.V."/>
            <person name="Schmitt R."/>
            <person name="Kirk D."/>
            <person name="Rokhsar D.S."/>
        </authorList>
    </citation>
    <scope>NUCLEOTIDE SEQUENCE [LARGE SCALE GENOMIC DNA]</scope>
    <source>
        <strain evidence="3">f. Nagariensis / Eve</strain>
    </source>
</reference>
<dbReference type="InParanoid" id="D8TUS2"/>
<feature type="region of interest" description="Disordered" evidence="1">
    <location>
        <begin position="216"/>
        <end position="241"/>
    </location>
</feature>
<accession>D8TUS2</accession>
<dbReference type="Proteomes" id="UP000001058">
    <property type="component" value="Unassembled WGS sequence"/>
</dbReference>
<sequence length="241" mass="26167">MEALDLHLELFAFGAATCVLCRTIVLTLPAYSNTFNVPVSLVYKRQARPGWRPGGDWAVHSERQTHSCTAITARPKAPLGYRCALGMSPGQPRWPGSKTDQEGKGQTIRIARVGGVACPRRGHQARNLPHSMRIGGNSAAAARGVSEEARKVAGRRTQCKPYCFLRTTYPQLQVALSCIPAAAAAAHRNLILRRSRPGSELYDPWVIPISPQLGRPRHQLAKATSPSPHPLPASPTPPSCY</sequence>
<dbReference type="GeneID" id="9619676"/>
<dbReference type="KEGG" id="vcn:VOLCADRAFT_90575"/>
<evidence type="ECO:0000256" key="1">
    <source>
        <dbReference type="SAM" id="MobiDB-lite"/>
    </source>
</evidence>
<dbReference type="EMBL" id="GL378338">
    <property type="protein sequence ID" value="EFJ48757.1"/>
    <property type="molecule type" value="Genomic_DNA"/>
</dbReference>
<evidence type="ECO:0000313" key="3">
    <source>
        <dbReference type="Proteomes" id="UP000001058"/>
    </source>
</evidence>
<keyword evidence="3" id="KW-1185">Reference proteome</keyword>
<gene>
    <name evidence="2" type="ORF">VOLCADRAFT_90575</name>
</gene>
<dbReference type="RefSeq" id="XP_002950089.1">
    <property type="nucleotide sequence ID" value="XM_002950043.1"/>
</dbReference>
<evidence type="ECO:0000313" key="2">
    <source>
        <dbReference type="EMBL" id="EFJ48757.1"/>
    </source>
</evidence>